<dbReference type="Pfam" id="PF03713">
    <property type="entry name" value="DUF305"/>
    <property type="match status" value="1"/>
</dbReference>
<dbReference type="PROSITE" id="PS51257">
    <property type="entry name" value="PROKAR_LIPOPROTEIN"/>
    <property type="match status" value="1"/>
</dbReference>
<dbReference type="STRING" id="882082.SaccyDRAFT_0680"/>
<sequence length="209" mass="22379">MKKSLVRAALVAAMAAAVAAGCAGGDSGGDGTDTAGDTGSRPGPSTSAQQQAHNEADVAFVRQMIPHHVGAIEMAELAEGRTDNPRILDLADRIEQAQGPEIEQMRNQLHAWGVGEMPGMAPEDMDHGDMGHGEMPGMGAEDMRKLEQANGTEFDRLFLELMIEHHQGAVDMSHTVLDKGSDPEVKDLARRIIDTQEAEITEMRSLLES</sequence>
<feature type="region of interest" description="Disordered" evidence="1">
    <location>
        <begin position="24"/>
        <end position="54"/>
    </location>
</feature>
<dbReference type="Gene3D" id="1.20.1260.10">
    <property type="match status" value="1"/>
</dbReference>
<protein>
    <recommendedName>
        <fullName evidence="3">DUF305 domain-containing protein</fullName>
    </recommendedName>
</protein>
<keyword evidence="5" id="KW-1185">Reference proteome</keyword>
<evidence type="ECO:0000256" key="2">
    <source>
        <dbReference type="SAM" id="SignalP"/>
    </source>
</evidence>
<evidence type="ECO:0000256" key="1">
    <source>
        <dbReference type="SAM" id="MobiDB-lite"/>
    </source>
</evidence>
<evidence type="ECO:0000259" key="3">
    <source>
        <dbReference type="Pfam" id="PF03713"/>
    </source>
</evidence>
<proteinExistence type="predicted"/>
<name>H5XHZ8_9PSEU</name>
<accession>H5XHZ8</accession>
<organism evidence="4 5">
    <name type="scientific">Saccharomonospora cyanea NA-134</name>
    <dbReference type="NCBI Taxonomy" id="882082"/>
    <lineage>
        <taxon>Bacteria</taxon>
        <taxon>Bacillati</taxon>
        <taxon>Actinomycetota</taxon>
        <taxon>Actinomycetes</taxon>
        <taxon>Pseudonocardiales</taxon>
        <taxon>Pseudonocardiaceae</taxon>
        <taxon>Saccharomonospora</taxon>
    </lineage>
</organism>
<feature type="chain" id="PRO_5038638469" description="DUF305 domain-containing protein" evidence="2">
    <location>
        <begin position="20"/>
        <end position="209"/>
    </location>
</feature>
<dbReference type="OrthoDB" id="26872at2"/>
<dbReference type="InterPro" id="IPR012347">
    <property type="entry name" value="Ferritin-like"/>
</dbReference>
<gene>
    <name evidence="4" type="ORF">SaccyDRAFT_0680</name>
</gene>
<dbReference type="InterPro" id="IPR005183">
    <property type="entry name" value="DUF305_CopM-like"/>
</dbReference>
<evidence type="ECO:0000313" key="5">
    <source>
        <dbReference type="Proteomes" id="UP000002791"/>
    </source>
</evidence>
<dbReference type="PANTHER" id="PTHR36933">
    <property type="entry name" value="SLL0788 PROTEIN"/>
    <property type="match status" value="1"/>
</dbReference>
<reference evidence="4 5" key="1">
    <citation type="submission" date="2011-11" db="EMBL/GenBank/DDBJ databases">
        <title>The Noncontiguous Finished sequence of Saccharomonospora cyanea NA-134.</title>
        <authorList>
            <consortium name="US DOE Joint Genome Institute"/>
            <person name="Lucas S."/>
            <person name="Han J."/>
            <person name="Lapidus A."/>
            <person name="Cheng J.-F."/>
            <person name="Goodwin L."/>
            <person name="Pitluck S."/>
            <person name="Peters L."/>
            <person name="Ovchinnikova G."/>
            <person name="Lu M."/>
            <person name="Detter J.C."/>
            <person name="Han C."/>
            <person name="Tapia R."/>
            <person name="Land M."/>
            <person name="Hauser L."/>
            <person name="Kyrpides N."/>
            <person name="Ivanova N."/>
            <person name="Pagani I."/>
            <person name="Brambilla E.-M."/>
            <person name="Klenk H.-P."/>
            <person name="Woyke T."/>
        </authorList>
    </citation>
    <scope>NUCLEOTIDE SEQUENCE [LARGE SCALE GENOMIC DNA]</scope>
    <source>
        <strain evidence="4 5">NA-134</strain>
    </source>
</reference>
<keyword evidence="2" id="KW-0732">Signal</keyword>
<feature type="domain" description="DUF305" evidence="3">
    <location>
        <begin position="57"/>
        <end position="207"/>
    </location>
</feature>
<dbReference type="eggNOG" id="COG3544">
    <property type="taxonomic scope" value="Bacteria"/>
</dbReference>
<dbReference type="RefSeq" id="WP_005453592.1">
    <property type="nucleotide sequence ID" value="NZ_CM001440.1"/>
</dbReference>
<feature type="compositionally biased region" description="Polar residues" evidence="1">
    <location>
        <begin position="43"/>
        <end position="53"/>
    </location>
</feature>
<dbReference type="AlphaFoldDB" id="H5XHZ8"/>
<dbReference type="EMBL" id="CM001440">
    <property type="protein sequence ID" value="EHR59604.1"/>
    <property type="molecule type" value="Genomic_DNA"/>
</dbReference>
<evidence type="ECO:0000313" key="4">
    <source>
        <dbReference type="EMBL" id="EHR59604.1"/>
    </source>
</evidence>
<dbReference type="HOGENOM" id="CLU_074343_1_1_11"/>
<feature type="signal peptide" evidence="2">
    <location>
        <begin position="1"/>
        <end position="19"/>
    </location>
</feature>
<dbReference type="PANTHER" id="PTHR36933:SF1">
    <property type="entry name" value="SLL0788 PROTEIN"/>
    <property type="match status" value="1"/>
</dbReference>
<dbReference type="Proteomes" id="UP000002791">
    <property type="component" value="Chromosome"/>
</dbReference>